<evidence type="ECO:0000313" key="2">
    <source>
        <dbReference type="Proteomes" id="UP000186513"/>
    </source>
</evidence>
<protein>
    <submittedName>
        <fullName evidence="1">Uncharacterized protein</fullName>
    </submittedName>
</protein>
<dbReference type="EMBL" id="FPKR01000010">
    <property type="protein sequence ID" value="SFZ77844.1"/>
    <property type="molecule type" value="Genomic_DNA"/>
</dbReference>
<dbReference type="Proteomes" id="UP000186513">
    <property type="component" value="Unassembled WGS sequence"/>
</dbReference>
<reference evidence="1 2" key="1">
    <citation type="submission" date="2016-11" db="EMBL/GenBank/DDBJ databases">
        <authorList>
            <person name="Jaros S."/>
            <person name="Januszkiewicz K."/>
            <person name="Wedrychowicz H."/>
        </authorList>
    </citation>
    <scope>NUCLEOTIDE SEQUENCE [LARGE SCALE GENOMIC DNA]</scope>
    <source>
        <strain evidence="1 2">DSM 18899</strain>
    </source>
</reference>
<accession>A0A1K2HM12</accession>
<evidence type="ECO:0000313" key="1">
    <source>
        <dbReference type="EMBL" id="SFZ77844.1"/>
    </source>
</evidence>
<dbReference type="STRING" id="1121279.SAMN02745887_02641"/>
<dbReference type="AlphaFoldDB" id="A0A1K2HM12"/>
<name>A0A1K2HM12_9NEIS</name>
<keyword evidence="2" id="KW-1185">Reference proteome</keyword>
<gene>
    <name evidence="1" type="ORF">SAMN02745887_02641</name>
</gene>
<sequence length="68" mass="7412">MIAYLLSRRCAGRPERLARPSQAVSGFSWPVLANHAPHLPPIAEGRDLLALADGANHLELALQLHCTF</sequence>
<proteinExistence type="predicted"/>
<organism evidence="1 2">
    <name type="scientific">Chitinimonas taiwanensis DSM 18899</name>
    <dbReference type="NCBI Taxonomy" id="1121279"/>
    <lineage>
        <taxon>Bacteria</taxon>
        <taxon>Pseudomonadati</taxon>
        <taxon>Pseudomonadota</taxon>
        <taxon>Betaproteobacteria</taxon>
        <taxon>Neisseriales</taxon>
        <taxon>Chitinibacteraceae</taxon>
        <taxon>Chitinimonas</taxon>
    </lineage>
</organism>